<evidence type="ECO:0000256" key="1">
    <source>
        <dbReference type="SAM" id="MobiDB-lite"/>
    </source>
</evidence>
<proteinExistence type="predicted"/>
<evidence type="ECO:0000313" key="4">
    <source>
        <dbReference type="Proteomes" id="UP000429552"/>
    </source>
</evidence>
<feature type="compositionally biased region" description="Basic and acidic residues" evidence="1">
    <location>
        <begin position="51"/>
        <end position="62"/>
    </location>
</feature>
<dbReference type="EMBL" id="BLIP01000001">
    <property type="protein sequence ID" value="GFE19663.1"/>
    <property type="molecule type" value="Genomic_DNA"/>
</dbReference>
<dbReference type="AlphaFoldDB" id="A0A640T7F1"/>
<evidence type="ECO:0000313" key="5">
    <source>
        <dbReference type="Proteomes" id="UP001210169"/>
    </source>
</evidence>
<gene>
    <name evidence="2" type="ORF">Sliba_01160</name>
    <name evidence="3" type="ORF">STRNI_000339</name>
</gene>
<organism evidence="2 4">
    <name type="scientific">Streptomyces nigrescens</name>
    <dbReference type="NCBI Taxonomy" id="1920"/>
    <lineage>
        <taxon>Bacteria</taxon>
        <taxon>Bacillati</taxon>
        <taxon>Actinomycetota</taxon>
        <taxon>Actinomycetes</taxon>
        <taxon>Kitasatosporales</taxon>
        <taxon>Streptomycetaceae</taxon>
        <taxon>Streptomyces</taxon>
    </lineage>
</organism>
<evidence type="ECO:0000313" key="3">
    <source>
        <dbReference type="EMBL" id="WAU02314.1"/>
    </source>
</evidence>
<reference evidence="3 5" key="2">
    <citation type="submission" date="2022-12" db="EMBL/GenBank/DDBJ databases">
        <authorList>
            <person name="Ruckert C."/>
            <person name="Busche T."/>
            <person name="Kalinowski J."/>
            <person name="Wittmann C."/>
        </authorList>
    </citation>
    <scope>NUCLEOTIDE SEQUENCE [LARGE SCALE GENOMIC DNA]</scope>
    <source>
        <strain evidence="3 5">DSM 40276</strain>
    </source>
</reference>
<sequence>MSQLVLRPGPVLEDRRRQLMRVPARRGVVVLPLRLTRSRMLAGASTASPRHPQDRSLESYRF</sequence>
<evidence type="ECO:0000313" key="2">
    <source>
        <dbReference type="EMBL" id="GFE19663.1"/>
    </source>
</evidence>
<keyword evidence="5" id="KW-1185">Reference proteome</keyword>
<accession>A0A640T7F1</accession>
<protein>
    <submittedName>
        <fullName evidence="2">Uncharacterized protein</fullName>
    </submittedName>
</protein>
<dbReference type="EMBL" id="CP114203">
    <property type="protein sequence ID" value="WAU02314.1"/>
    <property type="molecule type" value="Genomic_DNA"/>
</dbReference>
<reference evidence="2 4" key="1">
    <citation type="submission" date="2019-12" db="EMBL/GenBank/DDBJ databases">
        <title>Whole genome shotgun sequence of Streptomyces libani subsp. libani NBRC 13452.</title>
        <authorList>
            <person name="Ichikawa N."/>
            <person name="Kimura A."/>
            <person name="Kitahashi Y."/>
            <person name="Komaki H."/>
            <person name="Tamura T."/>
        </authorList>
    </citation>
    <scope>NUCLEOTIDE SEQUENCE [LARGE SCALE GENOMIC DNA]</scope>
    <source>
        <strain evidence="2 4">NBRC 13452</strain>
    </source>
</reference>
<dbReference type="GeneID" id="301329545"/>
<dbReference type="Proteomes" id="UP001210169">
    <property type="component" value="Chromosome"/>
</dbReference>
<feature type="region of interest" description="Disordered" evidence="1">
    <location>
        <begin position="41"/>
        <end position="62"/>
    </location>
</feature>
<dbReference type="RefSeq" id="WP_018093210.1">
    <property type="nucleotide sequence ID" value="NZ_BLIP01000001.1"/>
</dbReference>
<name>A0A640T7F1_STRNI</name>
<dbReference type="Proteomes" id="UP000429552">
    <property type="component" value="Unassembled WGS sequence"/>
</dbReference>